<keyword evidence="1" id="KW-0547">Nucleotide-binding</keyword>
<dbReference type="Gene3D" id="3.40.50.300">
    <property type="entry name" value="P-loop containing nucleotide triphosphate hydrolases"/>
    <property type="match status" value="2"/>
</dbReference>
<comment type="caution">
    <text evidence="4">The sequence shown here is derived from an EMBL/GenBank/DDBJ whole genome shotgun (WGS) entry which is preliminary data.</text>
</comment>
<name>A0A1S1QB13_9ACTN</name>
<dbReference type="InterPro" id="IPR027417">
    <property type="entry name" value="P-loop_NTPase"/>
</dbReference>
<proteinExistence type="predicted"/>
<dbReference type="GO" id="GO:0016887">
    <property type="term" value="F:ATP hydrolysis activity"/>
    <property type="evidence" value="ECO:0007669"/>
    <property type="project" value="InterPro"/>
</dbReference>
<dbReference type="GO" id="GO:0005886">
    <property type="term" value="C:plasma membrane"/>
    <property type="evidence" value="ECO:0007669"/>
    <property type="project" value="TreeGrafter"/>
</dbReference>
<dbReference type="InterPro" id="IPR017871">
    <property type="entry name" value="ABC_transporter-like_CS"/>
</dbReference>
<dbReference type="PANTHER" id="PTHR24220">
    <property type="entry name" value="IMPORT ATP-BINDING PROTEIN"/>
    <property type="match status" value="1"/>
</dbReference>
<dbReference type="AlphaFoldDB" id="A0A1S1QB13"/>
<dbReference type="GO" id="GO:0005524">
    <property type="term" value="F:ATP binding"/>
    <property type="evidence" value="ECO:0007669"/>
    <property type="project" value="UniProtKB-KW"/>
</dbReference>
<keyword evidence="5" id="KW-1185">Reference proteome</keyword>
<dbReference type="InterPro" id="IPR015854">
    <property type="entry name" value="ABC_transpr_LolD-like"/>
</dbReference>
<dbReference type="SUPFAM" id="SSF52540">
    <property type="entry name" value="P-loop containing nucleoside triphosphate hydrolases"/>
    <property type="match status" value="2"/>
</dbReference>
<evidence type="ECO:0000259" key="3">
    <source>
        <dbReference type="PROSITE" id="PS50893"/>
    </source>
</evidence>
<dbReference type="PROSITE" id="PS50893">
    <property type="entry name" value="ABC_TRANSPORTER_2"/>
    <property type="match status" value="2"/>
</dbReference>
<organism evidence="4 5">
    <name type="scientific">Parafrankia soli</name>
    <dbReference type="NCBI Taxonomy" id="2599596"/>
    <lineage>
        <taxon>Bacteria</taxon>
        <taxon>Bacillati</taxon>
        <taxon>Actinomycetota</taxon>
        <taxon>Actinomycetes</taxon>
        <taxon>Frankiales</taxon>
        <taxon>Frankiaceae</taxon>
        <taxon>Parafrankia</taxon>
    </lineage>
</organism>
<dbReference type="Proteomes" id="UP000179769">
    <property type="component" value="Unassembled WGS sequence"/>
</dbReference>
<evidence type="ECO:0000256" key="2">
    <source>
        <dbReference type="ARBA" id="ARBA00022840"/>
    </source>
</evidence>
<dbReference type="CDD" id="cd03257">
    <property type="entry name" value="ABC_NikE_OppD_transporters"/>
    <property type="match status" value="1"/>
</dbReference>
<keyword evidence="2" id="KW-0067">ATP-binding</keyword>
<gene>
    <name evidence="4" type="ORF">BBK14_16370</name>
</gene>
<evidence type="ECO:0000313" key="5">
    <source>
        <dbReference type="Proteomes" id="UP000179769"/>
    </source>
</evidence>
<dbReference type="GO" id="GO:0022857">
    <property type="term" value="F:transmembrane transporter activity"/>
    <property type="evidence" value="ECO:0007669"/>
    <property type="project" value="TreeGrafter"/>
</dbReference>
<feature type="domain" description="ABC transporter" evidence="3">
    <location>
        <begin position="253"/>
        <end position="501"/>
    </location>
</feature>
<evidence type="ECO:0000256" key="1">
    <source>
        <dbReference type="ARBA" id="ARBA00022741"/>
    </source>
</evidence>
<dbReference type="Pfam" id="PF00005">
    <property type="entry name" value="ABC_tran"/>
    <property type="match status" value="2"/>
</dbReference>
<evidence type="ECO:0000313" key="4">
    <source>
        <dbReference type="EMBL" id="OHV31130.1"/>
    </source>
</evidence>
<dbReference type="EMBL" id="MAXA01000169">
    <property type="protein sequence ID" value="OHV31130.1"/>
    <property type="molecule type" value="Genomic_DNA"/>
</dbReference>
<reference evidence="5" key="1">
    <citation type="submission" date="2016-07" db="EMBL/GenBank/DDBJ databases">
        <title>Frankia sp. NRRL B-16219 Genome sequencing.</title>
        <authorList>
            <person name="Ghodhbane-Gtari F."/>
            <person name="Swanson E."/>
            <person name="Gueddou A."/>
            <person name="Louati M."/>
            <person name="Nouioui I."/>
            <person name="Hezbri K."/>
            <person name="Abebe-Akele F."/>
            <person name="Simpson S."/>
            <person name="Morris K."/>
            <person name="Thomas K."/>
            <person name="Gtari M."/>
            <person name="Tisa L.S."/>
        </authorList>
    </citation>
    <scope>NUCLEOTIDE SEQUENCE [LARGE SCALE GENOMIC DNA]</scope>
    <source>
        <strain evidence="5">NRRL B-16219</strain>
    </source>
</reference>
<dbReference type="InterPro" id="IPR003439">
    <property type="entry name" value="ABC_transporter-like_ATP-bd"/>
</dbReference>
<dbReference type="SMART" id="SM00382">
    <property type="entry name" value="AAA"/>
    <property type="match status" value="2"/>
</dbReference>
<protein>
    <recommendedName>
        <fullName evidence="3">ABC transporter domain-containing protein</fullName>
    </recommendedName>
</protein>
<accession>A0A1S1QB13</accession>
<dbReference type="PANTHER" id="PTHR24220:SF685">
    <property type="entry name" value="ABC TRANSPORTER RELATED"/>
    <property type="match status" value="1"/>
</dbReference>
<feature type="domain" description="ABC transporter" evidence="3">
    <location>
        <begin position="2"/>
        <end position="239"/>
    </location>
</feature>
<dbReference type="PROSITE" id="PS00211">
    <property type="entry name" value="ABC_TRANSPORTER_1"/>
    <property type="match status" value="2"/>
</dbReference>
<sequence length="503" mass="51760">MVRVEGLTIGPSSGPPVVEDVGFEVRRGEAVALVGRSGAGKTTTALALLGHVAPGLAVRSGTVRVVGEDVLAAAVATRLRGRTIAYLGQDPASDLHPTRRLRAQLREAARSEADVGRLLSAVGLPTEPAFQRRYAHQISGGQAQRAAFALVLAGQPDILVLDEPTAGLDAVLTRAIRDLIGELAARHAVVLVSHDRALVDAVATRTVTLGARHPPAWRPPGVGTHSMPAALAPTPAAPVPGTAVPGTAVPDVLSVSGLRAWHGRLPALVGIDLTVPGGGCVAVVGPSGSGKSTLARCIAGIHRGRALATMRLAGAEVPVTGRRAREQRRAVALVPQDSVGALNPRESVRRALLRAAGANLGPHRLASQGGPGHQTDPDALVTELLGQVGLPAGHADRRPGALSGGERQRVSLARALACQPRLLLCDEVTSALDSQTGEQLLELLAGLRTRLGLGVLMITHDLSAARHAEWTLVLADGAIVDQGPPETLRTSGSHPVTQALFGA</sequence>
<dbReference type="InterPro" id="IPR003593">
    <property type="entry name" value="AAA+_ATPase"/>
</dbReference>